<accession>A0A7S1UMG6</accession>
<evidence type="ECO:0000256" key="1">
    <source>
        <dbReference type="SAM" id="MobiDB-lite"/>
    </source>
</evidence>
<proteinExistence type="predicted"/>
<evidence type="ECO:0000313" key="2">
    <source>
        <dbReference type="EMBL" id="CAD9272720.1"/>
    </source>
</evidence>
<organism evidence="2">
    <name type="scientific">Grammatophora oceanica</name>
    <dbReference type="NCBI Taxonomy" id="210454"/>
    <lineage>
        <taxon>Eukaryota</taxon>
        <taxon>Sar</taxon>
        <taxon>Stramenopiles</taxon>
        <taxon>Ochrophyta</taxon>
        <taxon>Bacillariophyta</taxon>
        <taxon>Fragilariophyceae</taxon>
        <taxon>Fragilariophycidae</taxon>
        <taxon>Rhabdonematales</taxon>
        <taxon>Grammatophoraceae</taxon>
        <taxon>Grammatophora</taxon>
    </lineage>
</organism>
<dbReference type="AlphaFoldDB" id="A0A7S1UMG6"/>
<name>A0A7S1UMG6_9STRA</name>
<dbReference type="EMBL" id="HBGK01003013">
    <property type="protein sequence ID" value="CAD9272720.1"/>
    <property type="molecule type" value="Transcribed_RNA"/>
</dbReference>
<gene>
    <name evidence="2" type="ORF">GOCE00092_LOCUS1627</name>
</gene>
<feature type="region of interest" description="Disordered" evidence="1">
    <location>
        <begin position="19"/>
        <end position="41"/>
    </location>
</feature>
<protein>
    <submittedName>
        <fullName evidence="2">Uncharacterized protein</fullName>
    </submittedName>
</protein>
<sequence length="167" mass="18167">MYTDASNQMMMASRSNAPVAEAQYEDDGSINSTSKEKKLISTRGSTTPVKYAIEGEAYLPDYAGSSRIVGEAGGPVEDPVPKRLLTYMFVGRIPFSFGGPTTYLDSHNSSSHQQRPMDELCPKCGLSFFDSFSNGQLAFRTSTTTESDQLFGSKGGKVSHFITMISM</sequence>
<reference evidence="2" key="1">
    <citation type="submission" date="2021-01" db="EMBL/GenBank/DDBJ databases">
        <authorList>
            <person name="Corre E."/>
            <person name="Pelletier E."/>
            <person name="Niang G."/>
            <person name="Scheremetjew M."/>
            <person name="Finn R."/>
            <person name="Kale V."/>
            <person name="Holt S."/>
            <person name="Cochrane G."/>
            <person name="Meng A."/>
            <person name="Brown T."/>
            <person name="Cohen L."/>
        </authorList>
    </citation>
    <scope>NUCLEOTIDE SEQUENCE</scope>
    <source>
        <strain evidence="2">CCMP 410</strain>
    </source>
</reference>